<evidence type="ECO:0000256" key="2">
    <source>
        <dbReference type="ARBA" id="ARBA00022771"/>
    </source>
</evidence>
<dbReference type="InterPro" id="IPR018957">
    <property type="entry name" value="Znf_C3HC4_RING-type"/>
</dbReference>
<evidence type="ECO:0000259" key="5">
    <source>
        <dbReference type="PROSITE" id="PS50089"/>
    </source>
</evidence>
<dbReference type="STRING" id="46731.A0A3M6TG55"/>
<organism evidence="6 7">
    <name type="scientific">Pocillopora damicornis</name>
    <name type="common">Cauliflower coral</name>
    <name type="synonym">Millepora damicornis</name>
    <dbReference type="NCBI Taxonomy" id="46731"/>
    <lineage>
        <taxon>Eukaryota</taxon>
        <taxon>Metazoa</taxon>
        <taxon>Cnidaria</taxon>
        <taxon>Anthozoa</taxon>
        <taxon>Hexacorallia</taxon>
        <taxon>Scleractinia</taxon>
        <taxon>Astrocoeniina</taxon>
        <taxon>Pocilloporidae</taxon>
        <taxon>Pocillopora</taxon>
    </lineage>
</organism>
<dbReference type="GO" id="GO:0005164">
    <property type="term" value="F:tumor necrosis factor receptor binding"/>
    <property type="evidence" value="ECO:0007669"/>
    <property type="project" value="TreeGrafter"/>
</dbReference>
<dbReference type="GO" id="GO:0031625">
    <property type="term" value="F:ubiquitin protein ligase binding"/>
    <property type="evidence" value="ECO:0007669"/>
    <property type="project" value="TreeGrafter"/>
</dbReference>
<evidence type="ECO:0000313" key="7">
    <source>
        <dbReference type="Proteomes" id="UP000275408"/>
    </source>
</evidence>
<dbReference type="Proteomes" id="UP000275408">
    <property type="component" value="Unassembled WGS sequence"/>
</dbReference>
<sequence length="62" mass="7227">MSFLLRIAEAPSIQVPSGYDEEFVCKVEEDLECSICHQPLKEPVLTRCGHRFCKECIEEHFR</sequence>
<reference evidence="6 7" key="1">
    <citation type="journal article" date="2018" name="Sci. Rep.">
        <title>Comparative analysis of the Pocillopora damicornis genome highlights role of immune system in coral evolution.</title>
        <authorList>
            <person name="Cunning R."/>
            <person name="Bay R.A."/>
            <person name="Gillette P."/>
            <person name="Baker A.C."/>
            <person name="Traylor-Knowles N."/>
        </authorList>
    </citation>
    <scope>NUCLEOTIDE SEQUENCE [LARGE SCALE GENOMIC DNA]</scope>
    <source>
        <strain evidence="6">RSMAS</strain>
        <tissue evidence="6">Whole animal</tissue>
    </source>
</reference>
<comment type="caution">
    <text evidence="6">The sequence shown here is derived from an EMBL/GenBank/DDBJ whole genome shotgun (WGS) entry which is preliminary data.</text>
</comment>
<dbReference type="InterPro" id="IPR001841">
    <property type="entry name" value="Znf_RING"/>
</dbReference>
<evidence type="ECO:0000256" key="1">
    <source>
        <dbReference type="ARBA" id="ARBA00022723"/>
    </source>
</evidence>
<dbReference type="PANTHER" id="PTHR10131:SF94">
    <property type="entry name" value="TNF RECEPTOR-ASSOCIATED FACTOR 4"/>
    <property type="match status" value="1"/>
</dbReference>
<proteinExistence type="predicted"/>
<dbReference type="SUPFAM" id="SSF57850">
    <property type="entry name" value="RING/U-box"/>
    <property type="match status" value="1"/>
</dbReference>
<keyword evidence="7" id="KW-1185">Reference proteome</keyword>
<name>A0A3M6TG55_POCDA</name>
<accession>A0A3M6TG55</accession>
<dbReference type="Pfam" id="PF00097">
    <property type="entry name" value="zf-C3HC4"/>
    <property type="match status" value="1"/>
</dbReference>
<dbReference type="InterPro" id="IPR013083">
    <property type="entry name" value="Znf_RING/FYVE/PHD"/>
</dbReference>
<keyword evidence="3" id="KW-0862">Zinc</keyword>
<dbReference type="Gene3D" id="3.30.40.10">
    <property type="entry name" value="Zinc/RING finger domain, C3HC4 (zinc finger)"/>
    <property type="match status" value="1"/>
</dbReference>
<dbReference type="GO" id="GO:0008270">
    <property type="term" value="F:zinc ion binding"/>
    <property type="evidence" value="ECO:0007669"/>
    <property type="project" value="UniProtKB-KW"/>
</dbReference>
<dbReference type="InterPro" id="IPR017907">
    <property type="entry name" value="Znf_RING_CS"/>
</dbReference>
<dbReference type="PANTHER" id="PTHR10131">
    <property type="entry name" value="TNF RECEPTOR ASSOCIATED FACTOR"/>
    <property type="match status" value="1"/>
</dbReference>
<protein>
    <recommendedName>
        <fullName evidence="5">RING-type domain-containing protein</fullName>
    </recommendedName>
</protein>
<dbReference type="PROSITE" id="PS50089">
    <property type="entry name" value="ZF_RING_2"/>
    <property type="match status" value="1"/>
</dbReference>
<feature type="non-terminal residue" evidence="6">
    <location>
        <position position="62"/>
    </location>
</feature>
<feature type="domain" description="RING-type" evidence="5">
    <location>
        <begin position="33"/>
        <end position="59"/>
    </location>
</feature>
<keyword evidence="2 4" id="KW-0863">Zinc-finger</keyword>
<dbReference type="GO" id="GO:0043122">
    <property type="term" value="P:regulation of canonical NF-kappaB signal transduction"/>
    <property type="evidence" value="ECO:0007669"/>
    <property type="project" value="TreeGrafter"/>
</dbReference>
<dbReference type="PROSITE" id="PS00518">
    <property type="entry name" value="ZF_RING_1"/>
    <property type="match status" value="1"/>
</dbReference>
<dbReference type="EMBL" id="RCHS01003679">
    <property type="protein sequence ID" value="RMX40194.1"/>
    <property type="molecule type" value="Genomic_DNA"/>
</dbReference>
<evidence type="ECO:0000313" key="6">
    <source>
        <dbReference type="EMBL" id="RMX40194.1"/>
    </source>
</evidence>
<dbReference type="AlphaFoldDB" id="A0A3M6TG55"/>
<keyword evidence="1" id="KW-0479">Metal-binding</keyword>
<gene>
    <name evidence="6" type="ORF">pdam_00023783</name>
</gene>
<evidence type="ECO:0000256" key="4">
    <source>
        <dbReference type="PROSITE-ProRule" id="PRU00175"/>
    </source>
</evidence>
<evidence type="ECO:0000256" key="3">
    <source>
        <dbReference type="ARBA" id="ARBA00022833"/>
    </source>
</evidence>